<gene>
    <name evidence="1" type="ORF">ACFQ07_02350</name>
</gene>
<evidence type="ECO:0000313" key="2">
    <source>
        <dbReference type="Proteomes" id="UP001597083"/>
    </source>
</evidence>
<reference evidence="2" key="1">
    <citation type="journal article" date="2019" name="Int. J. Syst. Evol. Microbiol.">
        <title>The Global Catalogue of Microorganisms (GCM) 10K type strain sequencing project: providing services to taxonomists for standard genome sequencing and annotation.</title>
        <authorList>
            <consortium name="The Broad Institute Genomics Platform"/>
            <consortium name="The Broad Institute Genome Sequencing Center for Infectious Disease"/>
            <person name="Wu L."/>
            <person name="Ma J."/>
        </authorList>
    </citation>
    <scope>NUCLEOTIDE SEQUENCE [LARGE SCALE GENOMIC DNA]</scope>
    <source>
        <strain evidence="2">JCM 31696</strain>
    </source>
</reference>
<evidence type="ECO:0000313" key="1">
    <source>
        <dbReference type="EMBL" id="MFD0851049.1"/>
    </source>
</evidence>
<sequence>MGVEVGAGTLVLVPDQELLSDPDAGFPIVIDPSWQTWNGGREPDGDGGTYGLGWGYVDRNFPNEAYWKPDRLPTGPEAEDGTYKLSYIRMNSSPLHEWSGNVGVKVNDVSITFDTLHAWSCTTRDVELFSTGSLYYNTTWNSRPPKWIPGGVGWGNAFLASAPVNVGRPECGDSGSANDVRFTGSKLTQLMQLATDQKWDVFHIGLFPDPDHSDTHNWKVFDVDPRMVVKFSRYPMPVKDVHLKNGGTTKHTCVTGEGRPWVGTSNDRTLHALVTDYDGDASGGYDGQPLRAQYELAPLGDPAASWYQYSPASGYQASEPDGYLHASFTAMHGDPSTDPDGGYGLMWRVRGQDDTGLSGPWSSWCEFMIDGKRPVQPTVSSPQYPSGLTGGYDAWSRSYNAGTFTFGPGTSGDVVKYHYAFSDGTSGTAEVDPGASAQLTWEPRSMGWQWVEVTAFDRAGNPSPLHRYEFGVAQPPRDA</sequence>
<accession>A0ABW3CAT8</accession>
<dbReference type="Proteomes" id="UP001597083">
    <property type="component" value="Unassembled WGS sequence"/>
</dbReference>
<name>A0ABW3CAT8_9ACTN</name>
<comment type="caution">
    <text evidence="1">The sequence shown here is derived from an EMBL/GenBank/DDBJ whole genome shotgun (WGS) entry which is preliminary data.</text>
</comment>
<proteinExistence type="predicted"/>
<dbReference type="EMBL" id="JBHTIR010000238">
    <property type="protein sequence ID" value="MFD0851049.1"/>
    <property type="molecule type" value="Genomic_DNA"/>
</dbReference>
<keyword evidence="2" id="KW-1185">Reference proteome</keyword>
<protein>
    <submittedName>
        <fullName evidence="1">Uncharacterized protein</fullName>
    </submittedName>
</protein>
<feature type="non-terminal residue" evidence="1">
    <location>
        <position position="479"/>
    </location>
</feature>
<organism evidence="1 2">
    <name type="scientific">Actinomadura adrarensis</name>
    <dbReference type="NCBI Taxonomy" id="1819600"/>
    <lineage>
        <taxon>Bacteria</taxon>
        <taxon>Bacillati</taxon>
        <taxon>Actinomycetota</taxon>
        <taxon>Actinomycetes</taxon>
        <taxon>Streptosporangiales</taxon>
        <taxon>Thermomonosporaceae</taxon>
        <taxon>Actinomadura</taxon>
    </lineage>
</organism>